<dbReference type="EMBL" id="NCSJ02000284">
    <property type="protein sequence ID" value="RFU26110.1"/>
    <property type="molecule type" value="Genomic_DNA"/>
</dbReference>
<feature type="non-terminal residue" evidence="1">
    <location>
        <position position="176"/>
    </location>
</feature>
<gene>
    <name evidence="1" type="ORF">B7463_g10232</name>
</gene>
<organism evidence="1 2">
    <name type="scientific">Scytalidium lignicola</name>
    <name type="common">Hyphomycete</name>
    <dbReference type="NCBI Taxonomy" id="5539"/>
    <lineage>
        <taxon>Eukaryota</taxon>
        <taxon>Fungi</taxon>
        <taxon>Dikarya</taxon>
        <taxon>Ascomycota</taxon>
        <taxon>Pezizomycotina</taxon>
        <taxon>Leotiomycetes</taxon>
        <taxon>Leotiomycetes incertae sedis</taxon>
        <taxon>Scytalidium</taxon>
    </lineage>
</organism>
<sequence>MCIRKGHLLFPSFRKSRQQARTTGWGRFSQERNSSHSHVLIAALAENCGIRPPWGEHSWKRSYHQWPVAPPPSTALLWTASESCFHSTTFEPPSFVLNPCCSHLDFCKLLYNQEIVEIVEIVVLLGFIPAAGSSTAWSPLAEAYLYYIEPLLHQVLAVRSKLCRVVHDNNRRLPLD</sequence>
<reference evidence="1 2" key="1">
    <citation type="submission" date="2018-05" db="EMBL/GenBank/DDBJ databases">
        <title>Draft genome sequence of Scytalidium lignicola DSM 105466, a ubiquitous saprotrophic fungus.</title>
        <authorList>
            <person name="Buettner E."/>
            <person name="Gebauer A.M."/>
            <person name="Hofrichter M."/>
            <person name="Liers C."/>
            <person name="Kellner H."/>
        </authorList>
    </citation>
    <scope>NUCLEOTIDE SEQUENCE [LARGE SCALE GENOMIC DNA]</scope>
    <source>
        <strain evidence="1 2">DSM 105466</strain>
    </source>
</reference>
<accession>A0A3E2GY93</accession>
<comment type="caution">
    <text evidence="1">The sequence shown here is derived from an EMBL/GenBank/DDBJ whole genome shotgun (WGS) entry which is preliminary data.</text>
</comment>
<evidence type="ECO:0000313" key="1">
    <source>
        <dbReference type="EMBL" id="RFU26110.1"/>
    </source>
</evidence>
<keyword evidence="2" id="KW-1185">Reference proteome</keyword>
<dbReference type="Proteomes" id="UP000258309">
    <property type="component" value="Unassembled WGS sequence"/>
</dbReference>
<protein>
    <submittedName>
        <fullName evidence="1">Uncharacterized protein</fullName>
    </submittedName>
</protein>
<evidence type="ECO:0000313" key="2">
    <source>
        <dbReference type="Proteomes" id="UP000258309"/>
    </source>
</evidence>
<name>A0A3E2GY93_SCYLI</name>
<feature type="non-terminal residue" evidence="1">
    <location>
        <position position="1"/>
    </location>
</feature>
<proteinExistence type="predicted"/>
<dbReference type="AlphaFoldDB" id="A0A3E2GY93"/>